<reference evidence="1 2" key="1">
    <citation type="submission" date="2018-01" db="EMBL/GenBank/DDBJ databases">
        <title>Genomic Encyclopedia of Type Strains, Phase III (KMG-III): the genomes of soil and plant-associated and newly described type strains.</title>
        <authorList>
            <person name="Whitman W."/>
        </authorList>
    </citation>
    <scope>NUCLEOTIDE SEQUENCE [LARGE SCALE GENOMIC DNA]</scope>
    <source>
        <strain evidence="1 2">JCM 18070</strain>
    </source>
</reference>
<protein>
    <submittedName>
        <fullName evidence="1">Uncharacterized protein</fullName>
    </submittedName>
</protein>
<sequence>MLRSLVMRARTDRLANKRVAVRGLRAEKRRGFYGVVVKAPVPLVLYSMRCMTQRIEVSTPERFSA</sequence>
<accession>A0A2S4MCS4</accession>
<comment type="caution">
    <text evidence="1">The sequence shown here is derived from an EMBL/GenBank/DDBJ whole genome shotgun (WGS) entry which is preliminary data.</text>
</comment>
<evidence type="ECO:0000313" key="2">
    <source>
        <dbReference type="Proteomes" id="UP000237381"/>
    </source>
</evidence>
<organism evidence="1 2">
    <name type="scientific">Paraburkholderia eburnea</name>
    <dbReference type="NCBI Taxonomy" id="1189126"/>
    <lineage>
        <taxon>Bacteria</taxon>
        <taxon>Pseudomonadati</taxon>
        <taxon>Pseudomonadota</taxon>
        <taxon>Betaproteobacteria</taxon>
        <taxon>Burkholderiales</taxon>
        <taxon>Burkholderiaceae</taxon>
        <taxon>Paraburkholderia</taxon>
    </lineage>
</organism>
<dbReference type="EMBL" id="PQGA01000005">
    <property type="protein sequence ID" value="POR52237.1"/>
    <property type="molecule type" value="Genomic_DNA"/>
</dbReference>
<gene>
    <name evidence="1" type="ORF">B0G62_105205</name>
</gene>
<name>A0A2S4MCS4_9BURK</name>
<keyword evidence="2" id="KW-1185">Reference proteome</keyword>
<dbReference type="AlphaFoldDB" id="A0A2S4MCS4"/>
<evidence type="ECO:0000313" key="1">
    <source>
        <dbReference type="EMBL" id="POR52237.1"/>
    </source>
</evidence>
<dbReference type="Proteomes" id="UP000237381">
    <property type="component" value="Unassembled WGS sequence"/>
</dbReference>
<proteinExistence type="predicted"/>